<dbReference type="OrthoDB" id="2666736at2"/>
<feature type="region of interest" description="Disordered" evidence="1">
    <location>
        <begin position="64"/>
        <end position="144"/>
    </location>
</feature>
<protein>
    <submittedName>
        <fullName evidence="2">Uncharacterized protein</fullName>
    </submittedName>
</protein>
<dbReference type="AlphaFoldDB" id="A0A4U9QTH2"/>
<accession>A0A4U9QTH2</accession>
<organism evidence="2 3">
    <name type="scientific">Hathewaya histolytica</name>
    <name type="common">Clostridium histolyticum</name>
    <dbReference type="NCBI Taxonomy" id="1498"/>
    <lineage>
        <taxon>Bacteria</taxon>
        <taxon>Bacillati</taxon>
        <taxon>Bacillota</taxon>
        <taxon>Clostridia</taxon>
        <taxon>Eubacteriales</taxon>
        <taxon>Clostridiaceae</taxon>
        <taxon>Hathewaya</taxon>
    </lineage>
</organism>
<reference evidence="2 3" key="1">
    <citation type="submission" date="2019-05" db="EMBL/GenBank/DDBJ databases">
        <authorList>
            <consortium name="Pathogen Informatics"/>
        </authorList>
    </citation>
    <scope>NUCLEOTIDE SEQUENCE [LARGE SCALE GENOMIC DNA]</scope>
    <source>
        <strain evidence="2 3">NCTC503</strain>
    </source>
</reference>
<dbReference type="Proteomes" id="UP000308489">
    <property type="component" value="Chromosome 1"/>
</dbReference>
<dbReference type="KEGG" id="hhw:NCTC503_00098"/>
<gene>
    <name evidence="2" type="ORF">NCTC503_00098</name>
</gene>
<evidence type="ECO:0000256" key="1">
    <source>
        <dbReference type="SAM" id="MobiDB-lite"/>
    </source>
</evidence>
<evidence type="ECO:0000313" key="2">
    <source>
        <dbReference type="EMBL" id="VTQ81944.1"/>
    </source>
</evidence>
<proteinExistence type="predicted"/>
<feature type="compositionally biased region" description="Low complexity" evidence="1">
    <location>
        <begin position="106"/>
        <end position="115"/>
    </location>
</feature>
<name>A0A4U9QTH2_HATHI</name>
<dbReference type="RefSeq" id="WP_138208946.1">
    <property type="nucleotide sequence ID" value="NZ_CBCRUQ010000011.1"/>
</dbReference>
<feature type="compositionally biased region" description="Basic and acidic residues" evidence="1">
    <location>
        <begin position="116"/>
        <end position="125"/>
    </location>
</feature>
<keyword evidence="3" id="KW-1185">Reference proteome</keyword>
<sequence>MKIKSMFKKIFHNKNSKLFGATFCILLGTIIIITKPWKDNKQIESSKAVKNKVDINKEVSNTSIKANSNETKEKPKSKVKNLPTNKKENINKTTTSKNINKDKNTNNKPNTNKDSLGNDKTDTKDKQKKTKKTENKKLTPTPHTFKSKNLGFSITFPASWHNKYKITEEKDELSVYFKSENTFGLLFTIAEKSDKFDESFYDCINKSLKCNGKTYFVGGSTDVGFQPDHPEFKTFRKMKSEVKSVLGTLK</sequence>
<evidence type="ECO:0000313" key="3">
    <source>
        <dbReference type="Proteomes" id="UP000308489"/>
    </source>
</evidence>
<dbReference type="EMBL" id="LR590481">
    <property type="protein sequence ID" value="VTQ81944.1"/>
    <property type="molecule type" value="Genomic_DNA"/>
</dbReference>